<evidence type="ECO:0000313" key="3">
    <source>
        <dbReference type="Proteomes" id="UP000016934"/>
    </source>
</evidence>
<feature type="domain" description="Heterokaryon incompatibility" evidence="1">
    <location>
        <begin position="48"/>
        <end position="151"/>
    </location>
</feature>
<dbReference type="Proteomes" id="UP000016934">
    <property type="component" value="Unassembled WGS sequence"/>
</dbReference>
<evidence type="ECO:0000313" key="2">
    <source>
        <dbReference type="EMBL" id="EMD60931.1"/>
    </source>
</evidence>
<dbReference type="InterPro" id="IPR052895">
    <property type="entry name" value="HetReg/Transcr_Mod"/>
</dbReference>
<accession>M2SV32</accession>
<protein>
    <recommendedName>
        <fullName evidence="1">Heterokaryon incompatibility domain-containing protein</fullName>
    </recommendedName>
</protein>
<proteinExistence type="predicted"/>
<organism evidence="2 3">
    <name type="scientific">Cochliobolus sativus (strain ND90Pr / ATCC 201652)</name>
    <name type="common">Common root rot and spot blotch fungus</name>
    <name type="synonym">Bipolaris sorokiniana</name>
    <dbReference type="NCBI Taxonomy" id="665912"/>
    <lineage>
        <taxon>Eukaryota</taxon>
        <taxon>Fungi</taxon>
        <taxon>Dikarya</taxon>
        <taxon>Ascomycota</taxon>
        <taxon>Pezizomycotina</taxon>
        <taxon>Dothideomycetes</taxon>
        <taxon>Pleosporomycetidae</taxon>
        <taxon>Pleosporales</taxon>
        <taxon>Pleosporineae</taxon>
        <taxon>Pleosporaceae</taxon>
        <taxon>Bipolaris</taxon>
    </lineage>
</organism>
<sequence>MKGPYALAPLSHTSTPQFRLLELHPSTHPSYVLCSLCSYSFDETFPAYKALSYAWGIMNDTRQIFLNRYAFSVSHNLWAFLEQMHLQRQYGFYWIDAICIDQSNTLEKNHQVQMMRHIYSTHERVVIWPGEASEDKTSDMAMDIVVSIERWAAYGISGDYMYRSHFDRNKIQGHAVGQLLCRDYWTRI</sequence>
<dbReference type="OMA" id="HIYSTHE"/>
<gene>
    <name evidence="2" type="ORF">COCSADRAFT_345036</name>
</gene>
<dbReference type="eggNOG" id="ENOG502SRNF">
    <property type="taxonomic scope" value="Eukaryota"/>
</dbReference>
<dbReference type="EMBL" id="KB445649">
    <property type="protein sequence ID" value="EMD60931.1"/>
    <property type="molecule type" value="Genomic_DNA"/>
</dbReference>
<dbReference type="AlphaFoldDB" id="M2SV32"/>
<evidence type="ECO:0000259" key="1">
    <source>
        <dbReference type="Pfam" id="PF06985"/>
    </source>
</evidence>
<dbReference type="PANTHER" id="PTHR24148">
    <property type="entry name" value="ANKYRIN REPEAT DOMAIN-CONTAINING PROTEIN 39 HOMOLOG-RELATED"/>
    <property type="match status" value="1"/>
</dbReference>
<dbReference type="OrthoDB" id="5386682at2759"/>
<dbReference type="HOGENOM" id="CLU_004184_6_0_1"/>
<name>M2SV32_COCSN</name>
<dbReference type="GeneID" id="19137690"/>
<dbReference type="STRING" id="665912.M2SV32"/>
<reference evidence="3" key="2">
    <citation type="journal article" date="2013" name="PLoS Genet.">
        <title>Comparative genome structure, secondary metabolite, and effector coding capacity across Cochliobolus pathogens.</title>
        <authorList>
            <person name="Condon B.J."/>
            <person name="Leng Y."/>
            <person name="Wu D."/>
            <person name="Bushley K.E."/>
            <person name="Ohm R.A."/>
            <person name="Otillar R."/>
            <person name="Martin J."/>
            <person name="Schackwitz W."/>
            <person name="Grimwood J."/>
            <person name="MohdZainudin N."/>
            <person name="Xue C."/>
            <person name="Wang R."/>
            <person name="Manning V.A."/>
            <person name="Dhillon B."/>
            <person name="Tu Z.J."/>
            <person name="Steffenson B.J."/>
            <person name="Salamov A."/>
            <person name="Sun H."/>
            <person name="Lowry S."/>
            <person name="LaButti K."/>
            <person name="Han J."/>
            <person name="Copeland A."/>
            <person name="Lindquist E."/>
            <person name="Barry K."/>
            <person name="Schmutz J."/>
            <person name="Baker S.E."/>
            <person name="Ciuffetti L.M."/>
            <person name="Grigoriev I.V."/>
            <person name="Zhong S."/>
            <person name="Turgeon B.G."/>
        </authorList>
    </citation>
    <scope>NUCLEOTIDE SEQUENCE [LARGE SCALE GENOMIC DNA]</scope>
    <source>
        <strain evidence="3">ND90Pr / ATCC 201652</strain>
    </source>
</reference>
<dbReference type="InterPro" id="IPR010730">
    <property type="entry name" value="HET"/>
</dbReference>
<dbReference type="PANTHER" id="PTHR24148:SF73">
    <property type="entry name" value="HET DOMAIN PROTEIN (AFU_ORTHOLOGUE AFUA_8G01020)"/>
    <property type="match status" value="1"/>
</dbReference>
<reference evidence="2 3" key="1">
    <citation type="journal article" date="2012" name="PLoS Pathog.">
        <title>Diverse lifestyles and strategies of plant pathogenesis encoded in the genomes of eighteen Dothideomycetes fungi.</title>
        <authorList>
            <person name="Ohm R.A."/>
            <person name="Feau N."/>
            <person name="Henrissat B."/>
            <person name="Schoch C.L."/>
            <person name="Horwitz B.A."/>
            <person name="Barry K.W."/>
            <person name="Condon B.J."/>
            <person name="Copeland A.C."/>
            <person name="Dhillon B."/>
            <person name="Glaser F."/>
            <person name="Hesse C.N."/>
            <person name="Kosti I."/>
            <person name="LaButti K."/>
            <person name="Lindquist E.A."/>
            <person name="Lucas S."/>
            <person name="Salamov A.A."/>
            <person name="Bradshaw R.E."/>
            <person name="Ciuffetti L."/>
            <person name="Hamelin R.C."/>
            <person name="Kema G.H.J."/>
            <person name="Lawrence C."/>
            <person name="Scott J.A."/>
            <person name="Spatafora J.W."/>
            <person name="Turgeon B.G."/>
            <person name="de Wit P.J.G.M."/>
            <person name="Zhong S."/>
            <person name="Goodwin S.B."/>
            <person name="Grigoriev I.V."/>
        </authorList>
    </citation>
    <scope>NUCLEOTIDE SEQUENCE [LARGE SCALE GENOMIC DNA]</scope>
    <source>
        <strain evidence="3">ND90Pr / ATCC 201652</strain>
    </source>
</reference>
<dbReference type="Pfam" id="PF06985">
    <property type="entry name" value="HET"/>
    <property type="match status" value="1"/>
</dbReference>
<dbReference type="KEGG" id="bsc:COCSADRAFT_345036"/>
<keyword evidence="3" id="KW-1185">Reference proteome</keyword>
<dbReference type="RefSeq" id="XP_007703296.1">
    <property type="nucleotide sequence ID" value="XM_007705106.1"/>
</dbReference>